<feature type="signal peptide" evidence="2">
    <location>
        <begin position="1"/>
        <end position="27"/>
    </location>
</feature>
<sequence>MSRELLFAVCVLPLGSLSGLLSKPCSAQTADSGEQKASRRLMENNDVVEYMLMWNRDSYHPYVLMLGNCIMSWISLLVTILSLYLVTCEVMVDDRNSKWRENNELLKNVDGYYNKLARRTTDVTNKQKRFMSVLSLALSYNALSDMPTSLQRVQEAVTWTRAQLYKPADALGGETAASLALLRAAIDQPINDIKASCLPNTEEDECLRKLRMYREVNFEQCFEYDRNLELYEKAKNFFNDPQFIDFYKDITEISDNDDEVALSYFINIAMQVIGKVITILALFVACYNAMKTDRNDQSGKNNHMLKNFDAFYLMLPTTTSEAKIKNKRFVAVLSSALVFYSNSNASERIDRVREAVNKTKAELRQPADALAGQMRAYLTQLRDVIDQPINDVKASCSPRTSQSDCDNALRKYHRMNKEKCNEYDKNLEVYEKSRHFFGGTEFDRFMKTVSEIFENGDEMALAFFVDMVLVEFIDLVKEGRSLYRMLAFNNYRCYVGNVALF</sequence>
<evidence type="ECO:0000313" key="4">
    <source>
        <dbReference type="Proteomes" id="UP000053268"/>
    </source>
</evidence>
<keyword evidence="1" id="KW-1133">Transmembrane helix</keyword>
<protein>
    <submittedName>
        <fullName evidence="3">Uncharacterized protein</fullName>
    </submittedName>
</protein>
<dbReference type="AlphaFoldDB" id="A0A194QKD1"/>
<gene>
    <name evidence="3" type="ORF">RR46_01868</name>
</gene>
<keyword evidence="2" id="KW-0732">Signal</keyword>
<name>A0A194QKD1_PAPXU</name>
<keyword evidence="4" id="KW-1185">Reference proteome</keyword>
<feature type="transmembrane region" description="Helical" evidence="1">
    <location>
        <begin position="272"/>
        <end position="290"/>
    </location>
</feature>
<keyword evidence="1" id="KW-0812">Transmembrane</keyword>
<feature type="chain" id="PRO_5008264405" evidence="2">
    <location>
        <begin position="28"/>
        <end position="501"/>
    </location>
</feature>
<accession>A0A194QKD1</accession>
<keyword evidence="1" id="KW-0472">Membrane</keyword>
<proteinExistence type="predicted"/>
<organism evidence="3 4">
    <name type="scientific">Papilio xuthus</name>
    <name type="common">Asian swallowtail butterfly</name>
    <dbReference type="NCBI Taxonomy" id="66420"/>
    <lineage>
        <taxon>Eukaryota</taxon>
        <taxon>Metazoa</taxon>
        <taxon>Ecdysozoa</taxon>
        <taxon>Arthropoda</taxon>
        <taxon>Hexapoda</taxon>
        <taxon>Insecta</taxon>
        <taxon>Pterygota</taxon>
        <taxon>Neoptera</taxon>
        <taxon>Endopterygota</taxon>
        <taxon>Lepidoptera</taxon>
        <taxon>Glossata</taxon>
        <taxon>Ditrysia</taxon>
        <taxon>Papilionoidea</taxon>
        <taxon>Papilionidae</taxon>
        <taxon>Papilioninae</taxon>
        <taxon>Papilio</taxon>
    </lineage>
</organism>
<evidence type="ECO:0000256" key="2">
    <source>
        <dbReference type="SAM" id="SignalP"/>
    </source>
</evidence>
<dbReference type="EMBL" id="KQ459054">
    <property type="protein sequence ID" value="KPJ03916.1"/>
    <property type="molecule type" value="Genomic_DNA"/>
</dbReference>
<reference evidence="3 4" key="1">
    <citation type="journal article" date="2015" name="Nat. Commun.">
        <title>Outbred genome sequencing and CRISPR/Cas9 gene editing in butterflies.</title>
        <authorList>
            <person name="Li X."/>
            <person name="Fan D."/>
            <person name="Zhang W."/>
            <person name="Liu G."/>
            <person name="Zhang L."/>
            <person name="Zhao L."/>
            <person name="Fang X."/>
            <person name="Chen L."/>
            <person name="Dong Y."/>
            <person name="Chen Y."/>
            <person name="Ding Y."/>
            <person name="Zhao R."/>
            <person name="Feng M."/>
            <person name="Zhu Y."/>
            <person name="Feng Y."/>
            <person name="Jiang X."/>
            <person name="Zhu D."/>
            <person name="Xiang H."/>
            <person name="Feng X."/>
            <person name="Li S."/>
            <person name="Wang J."/>
            <person name="Zhang G."/>
            <person name="Kronforst M.R."/>
            <person name="Wang W."/>
        </authorList>
    </citation>
    <scope>NUCLEOTIDE SEQUENCE [LARGE SCALE GENOMIC DNA]</scope>
    <source>
        <strain evidence="3">Ya'a_city_454_Px</strain>
        <tissue evidence="3">Whole body</tissue>
    </source>
</reference>
<feature type="transmembrane region" description="Helical" evidence="1">
    <location>
        <begin position="62"/>
        <end position="86"/>
    </location>
</feature>
<evidence type="ECO:0000313" key="3">
    <source>
        <dbReference type="EMBL" id="KPJ03916.1"/>
    </source>
</evidence>
<evidence type="ECO:0000256" key="1">
    <source>
        <dbReference type="SAM" id="Phobius"/>
    </source>
</evidence>
<dbReference type="Proteomes" id="UP000053268">
    <property type="component" value="Unassembled WGS sequence"/>
</dbReference>